<dbReference type="AlphaFoldDB" id="A0A6G1HC51"/>
<evidence type="ECO:0000313" key="2">
    <source>
        <dbReference type="EMBL" id="KAF1990644.1"/>
    </source>
</evidence>
<proteinExistence type="predicted"/>
<organism evidence="2 3">
    <name type="scientific">Aulographum hederae CBS 113979</name>
    <dbReference type="NCBI Taxonomy" id="1176131"/>
    <lineage>
        <taxon>Eukaryota</taxon>
        <taxon>Fungi</taxon>
        <taxon>Dikarya</taxon>
        <taxon>Ascomycota</taxon>
        <taxon>Pezizomycotina</taxon>
        <taxon>Dothideomycetes</taxon>
        <taxon>Pleosporomycetidae</taxon>
        <taxon>Aulographales</taxon>
        <taxon>Aulographaceae</taxon>
    </lineage>
</organism>
<feature type="region of interest" description="Disordered" evidence="1">
    <location>
        <begin position="72"/>
        <end position="96"/>
    </location>
</feature>
<name>A0A6G1HC51_9PEZI</name>
<gene>
    <name evidence="2" type="ORF">K402DRAFT_200654</name>
</gene>
<dbReference type="EMBL" id="ML977141">
    <property type="protein sequence ID" value="KAF1990644.1"/>
    <property type="molecule type" value="Genomic_DNA"/>
</dbReference>
<protein>
    <submittedName>
        <fullName evidence="2">Uncharacterized protein</fullName>
    </submittedName>
</protein>
<reference evidence="2" key="1">
    <citation type="journal article" date="2020" name="Stud. Mycol.">
        <title>101 Dothideomycetes genomes: a test case for predicting lifestyles and emergence of pathogens.</title>
        <authorList>
            <person name="Haridas S."/>
            <person name="Albert R."/>
            <person name="Binder M."/>
            <person name="Bloem J."/>
            <person name="Labutti K."/>
            <person name="Salamov A."/>
            <person name="Andreopoulos B."/>
            <person name="Baker S."/>
            <person name="Barry K."/>
            <person name="Bills G."/>
            <person name="Bluhm B."/>
            <person name="Cannon C."/>
            <person name="Castanera R."/>
            <person name="Culley D."/>
            <person name="Daum C."/>
            <person name="Ezra D."/>
            <person name="Gonzalez J."/>
            <person name="Henrissat B."/>
            <person name="Kuo A."/>
            <person name="Liang C."/>
            <person name="Lipzen A."/>
            <person name="Lutzoni F."/>
            <person name="Magnuson J."/>
            <person name="Mondo S."/>
            <person name="Nolan M."/>
            <person name="Ohm R."/>
            <person name="Pangilinan J."/>
            <person name="Park H.-J."/>
            <person name="Ramirez L."/>
            <person name="Alfaro M."/>
            <person name="Sun H."/>
            <person name="Tritt A."/>
            <person name="Yoshinaga Y."/>
            <person name="Zwiers L.-H."/>
            <person name="Turgeon B."/>
            <person name="Goodwin S."/>
            <person name="Spatafora J."/>
            <person name="Crous P."/>
            <person name="Grigoriev I."/>
        </authorList>
    </citation>
    <scope>NUCLEOTIDE SEQUENCE</scope>
    <source>
        <strain evidence="2">CBS 113979</strain>
    </source>
</reference>
<evidence type="ECO:0000313" key="3">
    <source>
        <dbReference type="Proteomes" id="UP000800041"/>
    </source>
</evidence>
<keyword evidence="3" id="KW-1185">Reference proteome</keyword>
<sequence length="234" mass="25646">MLVVPIEYLECISRRLLLPYPGRYGLSGTYILIFPPRISPPPHSASSNLDPYPRFPVQSHLVHYPSASPFHSRDIPNLPSSEPSRPEPRVLNPIQSHPIPSNPHPQPTQIIPLRSAAVFLNLGRFPPMTPLGTLSATSLLLDDWGNAPNAPCIKLPGISPDSIPSPFLVPHVELTPDPTSASAGIEEGFGWLDRGRVGRRSASDSCFRLHPHTHDMAIARPGCVRHTVESTLIF</sequence>
<evidence type="ECO:0000256" key="1">
    <source>
        <dbReference type="SAM" id="MobiDB-lite"/>
    </source>
</evidence>
<dbReference type="Proteomes" id="UP000800041">
    <property type="component" value="Unassembled WGS sequence"/>
</dbReference>
<accession>A0A6G1HC51</accession>